<protein>
    <submittedName>
        <fullName evidence="1">Uncharacterized protein</fullName>
    </submittedName>
</protein>
<dbReference type="EMBL" id="CP001074">
    <property type="protein sequence ID" value="ACE92789.1"/>
    <property type="molecule type" value="Genomic_DNA"/>
</dbReference>
<sequence>MTEPSISSPPTRTLFHHKVLAIKAVLHPFRVLMKTRDDIWSRYRVKTSKRPEFCFWATTVRDEKL</sequence>
<organism evidence="1 2">
    <name type="scientific">Rhizobium etli (strain CIAT 652)</name>
    <dbReference type="NCBI Taxonomy" id="491916"/>
    <lineage>
        <taxon>Bacteria</taxon>
        <taxon>Pseudomonadati</taxon>
        <taxon>Pseudomonadota</taxon>
        <taxon>Alphaproteobacteria</taxon>
        <taxon>Hyphomicrobiales</taxon>
        <taxon>Rhizobiaceae</taxon>
        <taxon>Rhizobium/Agrobacterium group</taxon>
        <taxon>Rhizobium</taxon>
    </lineage>
</organism>
<evidence type="ECO:0000313" key="2">
    <source>
        <dbReference type="Proteomes" id="UP000008817"/>
    </source>
</evidence>
<dbReference type="KEGG" id="rec:RHECIAT_CH0003852"/>
<proteinExistence type="predicted"/>
<name>B3PZY9_RHIE6</name>
<evidence type="ECO:0000313" key="1">
    <source>
        <dbReference type="EMBL" id="ACE92789.1"/>
    </source>
</evidence>
<reference evidence="1 2" key="1">
    <citation type="submission" date="2008-04" db="EMBL/GenBank/DDBJ databases">
        <title>Genome diversity and DNA divergence of Rhizobium etli.</title>
        <authorList>
            <person name="Gonzalez V."/>
            <person name="Acosta J.L."/>
            <person name="Santamaria R.I."/>
            <person name="Bustos P."/>
            <person name="Hernandez-Gonzalez I.L."/>
            <person name="Fernandez J.L."/>
            <person name="Diaz R."/>
            <person name="Flores M."/>
            <person name="Mora J."/>
            <person name="Palacios R."/>
            <person name="Davila G."/>
        </authorList>
    </citation>
    <scope>NUCLEOTIDE SEQUENCE [LARGE SCALE GENOMIC DNA]</scope>
    <source>
        <strain evidence="1 2">CIAT 652</strain>
    </source>
</reference>
<gene>
    <name evidence="1" type="ordered locus">RHECIAT_CH0003852</name>
</gene>
<dbReference type="AlphaFoldDB" id="B3PZY9"/>
<accession>B3PZY9</accession>
<dbReference type="HOGENOM" id="CLU_2846753_0_0_5"/>
<dbReference type="Proteomes" id="UP000008817">
    <property type="component" value="Chromosome"/>
</dbReference>